<feature type="binding site" description="axial binding residue" evidence="18">
    <location>
        <position position="98"/>
    </location>
    <ligand>
        <name>heme b</name>
        <dbReference type="ChEBI" id="CHEBI:60344"/>
        <label>b566</label>
    </ligand>
    <ligandPart>
        <name>Fe</name>
        <dbReference type="ChEBI" id="CHEBI:18248"/>
    </ligandPart>
</feature>
<dbReference type="InterPro" id="IPR030689">
    <property type="entry name" value="Cytochrome_b"/>
</dbReference>
<evidence type="ECO:0000256" key="6">
    <source>
        <dbReference type="ARBA" id="ARBA00022617"/>
    </source>
</evidence>
<dbReference type="EMBL" id="MH592124">
    <property type="protein sequence ID" value="AXI98532.1"/>
    <property type="molecule type" value="Genomic_DNA"/>
</dbReference>
<feature type="binding site" description="axial binding residue" evidence="18">
    <location>
        <position position="84"/>
    </location>
    <ligand>
        <name>heme b</name>
        <dbReference type="ChEBI" id="CHEBI:60344"/>
        <label>b562</label>
    </ligand>
    <ligandPart>
        <name>Fe</name>
        <dbReference type="ChEBI" id="CHEBI:18248"/>
    </ligandPart>
</feature>
<keyword evidence="14" id="KW-0830">Ubiquinone</keyword>
<dbReference type="GO" id="GO:0005743">
    <property type="term" value="C:mitochondrial inner membrane"/>
    <property type="evidence" value="ECO:0007669"/>
    <property type="project" value="UniProtKB-SubCell"/>
</dbReference>
<dbReference type="GO" id="GO:0008121">
    <property type="term" value="F:quinol-cytochrome-c reductase activity"/>
    <property type="evidence" value="ECO:0007669"/>
    <property type="project" value="InterPro"/>
</dbReference>
<keyword evidence="15 19" id="KW-0496">Mitochondrion</keyword>
<evidence type="ECO:0000256" key="15">
    <source>
        <dbReference type="ARBA" id="ARBA00023128"/>
    </source>
</evidence>
<evidence type="ECO:0000256" key="17">
    <source>
        <dbReference type="PIRSR" id="PIRSR038885-1"/>
    </source>
</evidence>
<dbReference type="InterPro" id="IPR005797">
    <property type="entry name" value="Cyt_b/b6_N"/>
</dbReference>
<keyword evidence="10" id="KW-0999">Mitochondrion inner membrane</keyword>
<dbReference type="SUPFAM" id="SSF81342">
    <property type="entry name" value="Transmembrane di-heme cytochromes"/>
    <property type="match status" value="1"/>
</dbReference>
<evidence type="ECO:0000256" key="2">
    <source>
        <dbReference type="ARBA" id="ARBA00004448"/>
    </source>
</evidence>
<evidence type="ECO:0000256" key="1">
    <source>
        <dbReference type="ARBA" id="ARBA00002566"/>
    </source>
</evidence>
<dbReference type="InterPro" id="IPR016174">
    <property type="entry name" value="Di-haem_cyt_TM"/>
</dbReference>
<dbReference type="PROSITE" id="PS51003">
    <property type="entry name" value="CYTB_CTER"/>
    <property type="match status" value="1"/>
</dbReference>
<keyword evidence="16 19" id="KW-0472">Membrane</keyword>
<protein>
    <recommendedName>
        <fullName evidence="4 19">Cytochrome b</fullName>
    </recommendedName>
</protein>
<feature type="transmembrane region" description="Helical" evidence="19">
    <location>
        <begin position="289"/>
        <end position="308"/>
    </location>
</feature>
<evidence type="ECO:0000256" key="8">
    <source>
        <dbReference type="ARBA" id="ARBA00022692"/>
    </source>
</evidence>
<feature type="domain" description="Cytochrome b/b6 C-terminal region profile" evidence="21">
    <location>
        <begin position="211"/>
        <end position="378"/>
    </location>
</feature>
<comment type="cofactor">
    <cofactor evidence="18">
        <name>heme</name>
        <dbReference type="ChEBI" id="CHEBI:30413"/>
    </cofactor>
    <text evidence="18">Binds 2 heme groups non-covalently.</text>
</comment>
<keyword evidence="7 19" id="KW-0679">Respiratory chain</keyword>
<dbReference type="InterPro" id="IPR005798">
    <property type="entry name" value="Cyt_b/b6_C"/>
</dbReference>
<comment type="subcellular location">
    <subcellularLocation>
        <location evidence="2">Mitochondrion inner membrane</location>
        <topology evidence="2">Multi-pass membrane protein</topology>
    </subcellularLocation>
</comment>
<feature type="domain" description="Cytochrome b/b6 N-terminal region profile" evidence="20">
    <location>
        <begin position="1"/>
        <end position="210"/>
    </location>
</feature>
<dbReference type="Gene3D" id="1.20.810.10">
    <property type="entry name" value="Cytochrome Bc1 Complex, Chain C"/>
    <property type="match status" value="1"/>
</dbReference>
<feature type="transmembrane region" description="Helical" evidence="19">
    <location>
        <begin position="347"/>
        <end position="364"/>
    </location>
</feature>
<feature type="transmembrane region" description="Helical" evidence="19">
    <location>
        <begin position="182"/>
        <end position="204"/>
    </location>
</feature>
<evidence type="ECO:0000256" key="3">
    <source>
        <dbReference type="ARBA" id="ARBA00011649"/>
    </source>
</evidence>
<gene>
    <name evidence="22" type="primary">cob</name>
</gene>
<feature type="transmembrane region" description="Helical" evidence="19">
    <location>
        <begin position="225"/>
        <end position="243"/>
    </location>
</feature>
<evidence type="ECO:0000313" key="22">
    <source>
        <dbReference type="EMBL" id="AXI98532.1"/>
    </source>
</evidence>
<comment type="function">
    <text evidence="1 19">Component of the ubiquinol-cytochrome c reductase complex (complex III or cytochrome b-c1 complex) that is part of the mitochondrial respiratory chain. The b-c1 complex mediates electron transfer from ubiquinol to cytochrome c. Contributes to the generation of a proton gradient across the mitochondrial membrane that is then used for ATP synthesis.</text>
</comment>
<dbReference type="CDD" id="cd00290">
    <property type="entry name" value="cytochrome_b_C"/>
    <property type="match status" value="1"/>
</dbReference>
<comment type="subunit">
    <text evidence="3">The main subunits of complex b-c1 are: cytochrome b, cytochrome c1 and the Rieske protein.</text>
</comment>
<dbReference type="PROSITE" id="PS51002">
    <property type="entry name" value="CYTB_NTER"/>
    <property type="match status" value="1"/>
</dbReference>
<proteinExistence type="inferred from homology"/>
<dbReference type="GO" id="GO:0016491">
    <property type="term" value="F:oxidoreductase activity"/>
    <property type="evidence" value="ECO:0007669"/>
    <property type="project" value="UniProtKB-UniRule"/>
</dbReference>
<feature type="transmembrane region" description="Helical" evidence="19">
    <location>
        <begin position="37"/>
        <end position="57"/>
    </location>
</feature>
<dbReference type="CDD" id="cd00284">
    <property type="entry name" value="Cytochrome_b_N"/>
    <property type="match status" value="1"/>
</dbReference>
<evidence type="ECO:0000256" key="4">
    <source>
        <dbReference type="ARBA" id="ARBA00013531"/>
    </source>
</evidence>
<keyword evidence="13 18" id="KW-0408">Iron</keyword>
<dbReference type="InterPro" id="IPR027387">
    <property type="entry name" value="Cytb/b6-like_sf"/>
</dbReference>
<keyword evidence="5 19" id="KW-0813">Transport</keyword>
<evidence type="ECO:0000256" key="19">
    <source>
        <dbReference type="RuleBase" id="RU362117"/>
    </source>
</evidence>
<name>A0A345UDJ6_9CRUS</name>
<evidence type="ECO:0000259" key="21">
    <source>
        <dbReference type="PROSITE" id="PS51003"/>
    </source>
</evidence>
<dbReference type="AlphaFoldDB" id="A0A345UDJ6"/>
<keyword evidence="11 19" id="KW-0249">Electron transport</keyword>
<dbReference type="Pfam" id="PF00033">
    <property type="entry name" value="Cytochrome_B"/>
    <property type="match status" value="1"/>
</dbReference>
<feature type="binding site" description="axial binding residue" evidence="18">
    <location>
        <position position="197"/>
    </location>
    <ligand>
        <name>heme b</name>
        <dbReference type="ChEBI" id="CHEBI:60344"/>
        <label>b566</label>
    </ligand>
    <ligandPart>
        <name>Fe</name>
        <dbReference type="ChEBI" id="CHEBI:18248"/>
    </ligandPart>
</feature>
<keyword evidence="12 19" id="KW-1133">Transmembrane helix</keyword>
<dbReference type="PANTHER" id="PTHR19271">
    <property type="entry name" value="CYTOCHROME B"/>
    <property type="match status" value="1"/>
</dbReference>
<dbReference type="Pfam" id="PF00032">
    <property type="entry name" value="Cytochrom_B_C"/>
    <property type="match status" value="1"/>
</dbReference>
<feature type="binding site" description="axial binding residue" evidence="18">
    <location>
        <position position="183"/>
    </location>
    <ligand>
        <name>heme b</name>
        <dbReference type="ChEBI" id="CHEBI:60344"/>
        <label>b562</label>
    </ligand>
    <ligandPart>
        <name>Fe</name>
        <dbReference type="ChEBI" id="CHEBI:18248"/>
    </ligandPart>
</feature>
<dbReference type="GO" id="GO:0045275">
    <property type="term" value="C:respiratory chain complex III"/>
    <property type="evidence" value="ECO:0007669"/>
    <property type="project" value="InterPro"/>
</dbReference>
<keyword evidence="8 19" id="KW-0812">Transmembrane</keyword>
<geneLocation type="mitochondrion" evidence="22"/>
<sequence>MTTQLKKKSSILQTLNSTFMDLPAPKNISFSWNMGSLLFMCLFIQIITGLLLASTYSPNMDNSFISTITFMETINKNWMIRYIHANGASLFFICLYYHISRGIYYFSYMYKHTWSVGVTIFILTMATAFLGYILPINQMSYWGASVITNLLSEVPYIGPYLIQLVWGSPSVHNPTIMRFFSFHFMLPFLIMAMTIIHIALLHETGSKNPLGLMSSNNKLTFNPNFIFKDMLGFTLTVTLFMYLSLQMPLMLGDDENFFNFNPYVTPLHIQPEWYFLFAYAILRSIPNKMGGIIALAAAILILYILPYLHTANLASPFYPVSKILFFVFVNNVALLTWIGMCPVETPYILTGQLLSMIYFSYYIISPMSNLLWEKLISF</sequence>
<evidence type="ECO:0000256" key="18">
    <source>
        <dbReference type="PIRSR" id="PIRSR038885-2"/>
    </source>
</evidence>
<dbReference type="InterPro" id="IPR048260">
    <property type="entry name" value="Cytochrome_b_C_euk/bac"/>
</dbReference>
<feature type="transmembrane region" description="Helical" evidence="19">
    <location>
        <begin position="114"/>
        <end position="134"/>
    </location>
</feature>
<dbReference type="InterPro" id="IPR048259">
    <property type="entry name" value="Cytochrome_b_N_euk/bac"/>
</dbReference>
<evidence type="ECO:0000256" key="7">
    <source>
        <dbReference type="ARBA" id="ARBA00022660"/>
    </source>
</evidence>
<keyword evidence="9 18" id="KW-0479">Metal-binding</keyword>
<dbReference type="PIRSF" id="PIRSF038885">
    <property type="entry name" value="COB"/>
    <property type="match status" value="1"/>
</dbReference>
<reference evidence="22" key="1">
    <citation type="journal article" date="2018" name="Mol. Phylogenet. Evol.">
        <title>Species delimitation and mitogenome phylogenetics in the subterranean genus Pseudoniphargus (Crustacea: Amphipoda).</title>
        <authorList>
            <person name="Stokkan M."/>
            <person name="Jurado-Rivera J.A."/>
            <person name="Oromi P."/>
            <person name="Juan C."/>
            <person name="Jaume D."/>
            <person name="Pons J."/>
        </authorList>
    </citation>
    <scope>NUCLEOTIDE SEQUENCE</scope>
</reference>
<feature type="transmembrane region" description="Helical" evidence="19">
    <location>
        <begin position="78"/>
        <end position="99"/>
    </location>
</feature>
<evidence type="ECO:0000256" key="5">
    <source>
        <dbReference type="ARBA" id="ARBA00022448"/>
    </source>
</evidence>
<comment type="similarity">
    <text evidence="19">Belongs to the cytochrome b family.</text>
</comment>
<dbReference type="SUPFAM" id="SSF81648">
    <property type="entry name" value="a domain/subunit of cytochrome bc1 complex (Ubiquinol-cytochrome c reductase)"/>
    <property type="match status" value="1"/>
</dbReference>
<feature type="transmembrane region" description="Helical" evidence="19">
    <location>
        <begin position="320"/>
        <end position="340"/>
    </location>
</feature>
<dbReference type="GO" id="GO:0006122">
    <property type="term" value="P:mitochondrial electron transport, ubiquinol to cytochrome c"/>
    <property type="evidence" value="ECO:0007669"/>
    <property type="project" value="TreeGrafter"/>
</dbReference>
<evidence type="ECO:0000256" key="11">
    <source>
        <dbReference type="ARBA" id="ARBA00022982"/>
    </source>
</evidence>
<dbReference type="PANTHER" id="PTHR19271:SF16">
    <property type="entry name" value="CYTOCHROME B"/>
    <property type="match status" value="1"/>
</dbReference>
<accession>A0A345UDJ6</accession>
<evidence type="ECO:0000259" key="20">
    <source>
        <dbReference type="PROSITE" id="PS51002"/>
    </source>
</evidence>
<evidence type="ECO:0000256" key="13">
    <source>
        <dbReference type="ARBA" id="ARBA00023004"/>
    </source>
</evidence>
<keyword evidence="6 18" id="KW-0349">Heme</keyword>
<evidence type="ECO:0000256" key="9">
    <source>
        <dbReference type="ARBA" id="ARBA00022723"/>
    </source>
</evidence>
<feature type="binding site" evidence="17">
    <location>
        <position position="202"/>
    </location>
    <ligand>
        <name>a ubiquinone</name>
        <dbReference type="ChEBI" id="CHEBI:16389"/>
    </ligand>
</feature>
<dbReference type="InterPro" id="IPR036150">
    <property type="entry name" value="Cyt_b/b6_C_sf"/>
</dbReference>
<dbReference type="GO" id="GO:0046872">
    <property type="term" value="F:metal ion binding"/>
    <property type="evidence" value="ECO:0007669"/>
    <property type="project" value="UniProtKB-UniRule"/>
</dbReference>
<evidence type="ECO:0000256" key="14">
    <source>
        <dbReference type="ARBA" id="ARBA00023075"/>
    </source>
</evidence>
<comment type="cofactor">
    <cofactor evidence="19">
        <name>heme b</name>
        <dbReference type="ChEBI" id="CHEBI:60344"/>
    </cofactor>
    <text evidence="19">Binds 2 heme groups non-covalently.</text>
</comment>
<evidence type="ECO:0000256" key="16">
    <source>
        <dbReference type="ARBA" id="ARBA00023136"/>
    </source>
</evidence>
<evidence type="ECO:0000256" key="12">
    <source>
        <dbReference type="ARBA" id="ARBA00022989"/>
    </source>
</evidence>
<organism evidence="22">
    <name type="scientific">Metacrangonyx dhofarensis</name>
    <dbReference type="NCBI Taxonomy" id="2291046"/>
    <lineage>
        <taxon>Eukaryota</taxon>
        <taxon>Metazoa</taxon>
        <taxon>Ecdysozoa</taxon>
        <taxon>Arthropoda</taxon>
        <taxon>Crustacea</taxon>
        <taxon>Multicrustacea</taxon>
        <taxon>Malacostraca</taxon>
        <taxon>Eumalacostraca</taxon>
        <taxon>Peracarida</taxon>
        <taxon>Amphipoda</taxon>
        <taxon>Senticaudata</taxon>
        <taxon>Hadziida</taxon>
        <taxon>Hadzioidea</taxon>
        <taxon>Metacrangonyctidae</taxon>
        <taxon>Metacrangonyx</taxon>
    </lineage>
</organism>
<evidence type="ECO:0000256" key="10">
    <source>
        <dbReference type="ARBA" id="ARBA00022792"/>
    </source>
</evidence>